<reference evidence="1" key="1">
    <citation type="submission" date="2021-04" db="EMBL/GenBank/DDBJ databases">
        <title>Whole genome sequencing of Enterococci isolates from hospitalized patients.</title>
        <authorList>
            <person name="Ogoti B.M."/>
            <person name="Onyambu F.G."/>
        </authorList>
    </citation>
    <scope>NUCLEOTIDE SEQUENCE</scope>
    <source>
        <strain evidence="1">242</strain>
    </source>
</reference>
<name>A0A941FSN7_9BACI</name>
<dbReference type="Proteomes" id="UP000680045">
    <property type="component" value="Unassembled WGS sequence"/>
</dbReference>
<evidence type="ECO:0000313" key="2">
    <source>
        <dbReference type="Proteomes" id="UP000680045"/>
    </source>
</evidence>
<protein>
    <submittedName>
        <fullName evidence="1">Uncharacterized protein</fullName>
    </submittedName>
</protein>
<evidence type="ECO:0000313" key="1">
    <source>
        <dbReference type="EMBL" id="MBR8645432.1"/>
    </source>
</evidence>
<dbReference type="EMBL" id="JAGTPW010000035">
    <property type="protein sequence ID" value="MBR8645432.1"/>
    <property type="molecule type" value="Genomic_DNA"/>
</dbReference>
<proteinExistence type="predicted"/>
<dbReference type="AlphaFoldDB" id="A0A941FSN7"/>
<gene>
    <name evidence="1" type="ORF">KEH51_18570</name>
</gene>
<organism evidence="1 2">
    <name type="scientific">Peribacillus frigoritolerans</name>
    <dbReference type="NCBI Taxonomy" id="450367"/>
    <lineage>
        <taxon>Bacteria</taxon>
        <taxon>Bacillati</taxon>
        <taxon>Bacillota</taxon>
        <taxon>Bacilli</taxon>
        <taxon>Bacillales</taxon>
        <taxon>Bacillaceae</taxon>
        <taxon>Peribacillus</taxon>
    </lineage>
</organism>
<accession>A0A941FSN7</accession>
<sequence length="68" mass="7807">MSDLEKIWGDQRIISVTTSETVSKKMQPITSSIYKISFGRLVREEQMDDLEDMVEYLIQSIQAVKIPG</sequence>
<comment type="caution">
    <text evidence="1">The sequence shown here is derived from an EMBL/GenBank/DDBJ whole genome shotgun (WGS) entry which is preliminary data.</text>
</comment>